<dbReference type="OrthoDB" id="338089at2"/>
<dbReference type="Gene3D" id="2.40.50.140">
    <property type="entry name" value="Nucleic acid-binding proteins"/>
    <property type="match status" value="1"/>
</dbReference>
<feature type="transmembrane region" description="Helical" evidence="5">
    <location>
        <begin position="50"/>
        <end position="69"/>
    </location>
</feature>
<comment type="subcellular location">
    <subcellularLocation>
        <location evidence="1">Membrane</location>
        <topology evidence="1">Multi-pass membrane protein</topology>
    </subcellularLocation>
</comment>
<reference evidence="7 8" key="2">
    <citation type="submission" date="2019-09" db="EMBL/GenBank/DDBJ databases">
        <title>Complete Genome Sequence and Methylome Analysis of free living Spirochaetas.</title>
        <authorList>
            <person name="Leshcheva N."/>
            <person name="Mikheeva N."/>
        </authorList>
    </citation>
    <scope>NUCLEOTIDE SEQUENCE [LARGE SCALE GENOMIC DNA]</scope>
    <source>
        <strain evidence="7 8">P</strain>
    </source>
</reference>
<keyword evidence="3 5" id="KW-1133">Transmembrane helix</keyword>
<accession>A0A5C1Q9J4</accession>
<sequence length="146" mass="16626">MINSITFWFILGILLLLSEFLIPGFTIFFFGLGAILTSILLVIISPLDNFLWVQVIFFLGTSITLFITLRRKFKKTLKGELFKEKDDYTGKECLVIESVTKEKQGRIKFNGTTWSAISLDKTVKKNQKATILGKKDGNPLVFIIQK</sequence>
<reference evidence="7 8" key="1">
    <citation type="submission" date="2019-02" db="EMBL/GenBank/DDBJ databases">
        <authorList>
            <person name="Fomenkov A."/>
            <person name="Dubinina G."/>
            <person name="Grabovich M."/>
            <person name="Vincze T."/>
            <person name="Roberts R.J."/>
        </authorList>
    </citation>
    <scope>NUCLEOTIDE SEQUENCE [LARGE SCALE GENOMIC DNA]</scope>
    <source>
        <strain evidence="7 8">P</strain>
    </source>
</reference>
<dbReference type="InterPro" id="IPR052165">
    <property type="entry name" value="Membrane_assoc_protease"/>
</dbReference>
<dbReference type="Pfam" id="PF01957">
    <property type="entry name" value="NfeD"/>
    <property type="match status" value="1"/>
</dbReference>
<feature type="transmembrane region" description="Helical" evidence="5">
    <location>
        <begin position="27"/>
        <end position="44"/>
    </location>
</feature>
<evidence type="ECO:0000256" key="2">
    <source>
        <dbReference type="ARBA" id="ARBA00022692"/>
    </source>
</evidence>
<keyword evidence="2 5" id="KW-0812">Transmembrane</keyword>
<evidence type="ECO:0000259" key="6">
    <source>
        <dbReference type="Pfam" id="PF01957"/>
    </source>
</evidence>
<dbReference type="PANTHER" id="PTHR33507">
    <property type="entry name" value="INNER MEMBRANE PROTEIN YBBJ"/>
    <property type="match status" value="1"/>
</dbReference>
<dbReference type="InterPro" id="IPR002810">
    <property type="entry name" value="NfeD-like_C"/>
</dbReference>
<evidence type="ECO:0000256" key="1">
    <source>
        <dbReference type="ARBA" id="ARBA00004141"/>
    </source>
</evidence>
<proteinExistence type="predicted"/>
<evidence type="ECO:0000313" key="8">
    <source>
        <dbReference type="Proteomes" id="UP000323824"/>
    </source>
</evidence>
<dbReference type="InterPro" id="IPR012340">
    <property type="entry name" value="NA-bd_OB-fold"/>
</dbReference>
<evidence type="ECO:0000313" key="7">
    <source>
        <dbReference type="EMBL" id="QEN04803.1"/>
    </source>
</evidence>
<dbReference type="KEGG" id="sper:EW093_08835"/>
<evidence type="ECO:0000256" key="5">
    <source>
        <dbReference type="SAM" id="Phobius"/>
    </source>
</evidence>
<dbReference type="PANTHER" id="PTHR33507:SF3">
    <property type="entry name" value="INNER MEMBRANE PROTEIN YBBJ"/>
    <property type="match status" value="1"/>
</dbReference>
<organism evidence="7 8">
    <name type="scientific">Thiospirochaeta perfilievii</name>
    <dbReference type="NCBI Taxonomy" id="252967"/>
    <lineage>
        <taxon>Bacteria</taxon>
        <taxon>Pseudomonadati</taxon>
        <taxon>Spirochaetota</taxon>
        <taxon>Spirochaetia</taxon>
        <taxon>Spirochaetales</taxon>
        <taxon>Spirochaetaceae</taxon>
        <taxon>Thiospirochaeta</taxon>
    </lineage>
</organism>
<dbReference type="EMBL" id="CP035807">
    <property type="protein sequence ID" value="QEN04803.1"/>
    <property type="molecule type" value="Genomic_DNA"/>
</dbReference>
<evidence type="ECO:0000256" key="3">
    <source>
        <dbReference type="ARBA" id="ARBA00022989"/>
    </source>
</evidence>
<protein>
    <submittedName>
        <fullName evidence="7">NfeD family protein</fullName>
    </submittedName>
</protein>
<dbReference type="AlphaFoldDB" id="A0A5C1Q9J4"/>
<keyword evidence="8" id="KW-1185">Reference proteome</keyword>
<gene>
    <name evidence="7" type="ORF">EW093_08835</name>
</gene>
<keyword evidence="4 5" id="KW-0472">Membrane</keyword>
<evidence type="ECO:0000256" key="4">
    <source>
        <dbReference type="ARBA" id="ARBA00023136"/>
    </source>
</evidence>
<feature type="domain" description="NfeD-like C-terminal" evidence="6">
    <location>
        <begin position="86"/>
        <end position="133"/>
    </location>
</feature>
<dbReference type="Proteomes" id="UP000323824">
    <property type="component" value="Chromosome"/>
</dbReference>
<dbReference type="GO" id="GO:0005886">
    <property type="term" value="C:plasma membrane"/>
    <property type="evidence" value="ECO:0007669"/>
    <property type="project" value="TreeGrafter"/>
</dbReference>
<dbReference type="RefSeq" id="WP_149568043.1">
    <property type="nucleotide sequence ID" value="NZ_CP035807.1"/>
</dbReference>
<name>A0A5C1Q9J4_9SPIO</name>